<evidence type="ECO:0000259" key="8">
    <source>
        <dbReference type="PROSITE" id="PS50157"/>
    </source>
</evidence>
<comment type="subcellular location">
    <subcellularLocation>
        <location evidence="1">Nucleus</location>
    </subcellularLocation>
</comment>
<dbReference type="PROSITE" id="PS50157">
    <property type="entry name" value="ZINC_FINGER_C2H2_2"/>
    <property type="match status" value="2"/>
</dbReference>
<dbReference type="InterPro" id="IPR013087">
    <property type="entry name" value="Znf_C2H2_type"/>
</dbReference>
<evidence type="ECO:0000256" key="7">
    <source>
        <dbReference type="PROSITE-ProRule" id="PRU00042"/>
    </source>
</evidence>
<sequence length="58" mass="6957">MLCTKIFKRNHDLTRHSRVHTKERPHHCPECKKSFSRSDTLNTHKNTCKVYTRQGSLY</sequence>
<evidence type="ECO:0000313" key="9">
    <source>
        <dbReference type="EMBL" id="KAL0097192.1"/>
    </source>
</evidence>
<dbReference type="Pfam" id="PF00096">
    <property type="entry name" value="zf-C2H2"/>
    <property type="match status" value="2"/>
</dbReference>
<evidence type="ECO:0000256" key="6">
    <source>
        <dbReference type="ARBA" id="ARBA00023242"/>
    </source>
</evidence>
<dbReference type="PANTHER" id="PTHR16515:SF66">
    <property type="entry name" value="C2H2-TYPE DOMAIN-CONTAINING PROTEIN"/>
    <property type="match status" value="1"/>
</dbReference>
<comment type="caution">
    <text evidence="9">The sequence shown here is derived from an EMBL/GenBank/DDBJ whole genome shotgun (WGS) entry which is preliminary data.</text>
</comment>
<feature type="domain" description="C2H2-type" evidence="8">
    <location>
        <begin position="26"/>
        <end position="56"/>
    </location>
</feature>
<dbReference type="PANTHER" id="PTHR16515">
    <property type="entry name" value="PR DOMAIN ZINC FINGER PROTEIN"/>
    <property type="match status" value="1"/>
</dbReference>
<evidence type="ECO:0000256" key="1">
    <source>
        <dbReference type="ARBA" id="ARBA00004123"/>
    </source>
</evidence>
<evidence type="ECO:0000256" key="4">
    <source>
        <dbReference type="ARBA" id="ARBA00022771"/>
    </source>
</evidence>
<keyword evidence="3" id="KW-0677">Repeat</keyword>
<dbReference type="Proteomes" id="UP001448207">
    <property type="component" value="Unassembled WGS sequence"/>
</dbReference>
<evidence type="ECO:0000256" key="5">
    <source>
        <dbReference type="ARBA" id="ARBA00022833"/>
    </source>
</evidence>
<keyword evidence="4 7" id="KW-0863">Zinc-finger</keyword>
<dbReference type="EMBL" id="JBCLYO010000001">
    <property type="protein sequence ID" value="KAL0097192.1"/>
    <property type="molecule type" value="Genomic_DNA"/>
</dbReference>
<reference evidence="9 10" key="1">
    <citation type="submission" date="2024-04" db="EMBL/GenBank/DDBJ databases">
        <title>Symmetric and asymmetric DNA N6-adenine methylation regulates different biological responses in Mucorales.</title>
        <authorList>
            <consortium name="Lawrence Berkeley National Laboratory"/>
            <person name="Lax C."/>
            <person name="Mondo S.J."/>
            <person name="Osorio-Concepcion M."/>
            <person name="Muszewska A."/>
            <person name="Corrochano-Luque M."/>
            <person name="Gutierrez G."/>
            <person name="Riley R."/>
            <person name="Lipzen A."/>
            <person name="Guo J."/>
            <person name="Hundley H."/>
            <person name="Amirebrahimi M."/>
            <person name="Ng V."/>
            <person name="Lorenzo-Gutierrez D."/>
            <person name="Binder U."/>
            <person name="Yang J."/>
            <person name="Song Y."/>
            <person name="Canovas D."/>
            <person name="Navarro E."/>
            <person name="Freitag M."/>
            <person name="Gabaldon T."/>
            <person name="Grigoriev I.V."/>
            <person name="Corrochano L.M."/>
            <person name="Nicolas F.E."/>
            <person name="Garre V."/>
        </authorList>
    </citation>
    <scope>NUCLEOTIDE SEQUENCE [LARGE SCALE GENOMIC DNA]</scope>
    <source>
        <strain evidence="9 10">L51</strain>
    </source>
</reference>
<gene>
    <name evidence="9" type="ORF">J3Q64DRAFT_1629986</name>
</gene>
<dbReference type="InterPro" id="IPR036236">
    <property type="entry name" value="Znf_C2H2_sf"/>
</dbReference>
<accession>A0ABR3BH65</accession>
<keyword evidence="10" id="KW-1185">Reference proteome</keyword>
<proteinExistence type="predicted"/>
<feature type="domain" description="C2H2-type" evidence="8">
    <location>
        <begin position="1"/>
        <end position="25"/>
    </location>
</feature>
<evidence type="ECO:0000256" key="2">
    <source>
        <dbReference type="ARBA" id="ARBA00022723"/>
    </source>
</evidence>
<keyword evidence="5" id="KW-0862">Zinc</keyword>
<keyword evidence="6" id="KW-0539">Nucleus</keyword>
<keyword evidence="2" id="KW-0479">Metal-binding</keyword>
<evidence type="ECO:0000256" key="3">
    <source>
        <dbReference type="ARBA" id="ARBA00022737"/>
    </source>
</evidence>
<dbReference type="SUPFAM" id="SSF57667">
    <property type="entry name" value="beta-beta-alpha zinc fingers"/>
    <property type="match status" value="1"/>
</dbReference>
<evidence type="ECO:0000313" key="10">
    <source>
        <dbReference type="Proteomes" id="UP001448207"/>
    </source>
</evidence>
<protein>
    <recommendedName>
        <fullName evidence="8">C2H2-type domain-containing protein</fullName>
    </recommendedName>
</protein>
<dbReference type="InterPro" id="IPR050331">
    <property type="entry name" value="Zinc_finger"/>
</dbReference>
<dbReference type="Gene3D" id="3.30.160.60">
    <property type="entry name" value="Classic Zinc Finger"/>
    <property type="match status" value="2"/>
</dbReference>
<name>A0ABR3BH65_PHYBL</name>
<organism evidence="9 10">
    <name type="scientific">Phycomyces blakesleeanus</name>
    <dbReference type="NCBI Taxonomy" id="4837"/>
    <lineage>
        <taxon>Eukaryota</taxon>
        <taxon>Fungi</taxon>
        <taxon>Fungi incertae sedis</taxon>
        <taxon>Mucoromycota</taxon>
        <taxon>Mucoromycotina</taxon>
        <taxon>Mucoromycetes</taxon>
        <taxon>Mucorales</taxon>
        <taxon>Phycomycetaceae</taxon>
        <taxon>Phycomyces</taxon>
    </lineage>
</organism>